<dbReference type="PIRSF" id="PIRSF000538">
    <property type="entry name" value="GlpK"/>
    <property type="match status" value="1"/>
</dbReference>
<evidence type="ECO:0000256" key="9">
    <source>
        <dbReference type="ARBA" id="ARBA00043149"/>
    </source>
</evidence>
<reference evidence="14 15" key="1">
    <citation type="submission" date="2019-08" db="EMBL/GenBank/DDBJ databases">
        <title>In-depth cultivation of the pig gut microbiome towards novel bacterial diversity and tailored functional studies.</title>
        <authorList>
            <person name="Wylensek D."/>
            <person name="Hitch T.C.A."/>
            <person name="Clavel T."/>
        </authorList>
    </citation>
    <scope>NUCLEOTIDE SEQUENCE [LARGE SCALE GENOMIC DNA]</scope>
    <source>
        <strain evidence="14 15">NM-380-WT-3C1</strain>
    </source>
</reference>
<evidence type="ECO:0000256" key="8">
    <source>
        <dbReference type="ARBA" id="ARBA00022840"/>
    </source>
</evidence>
<dbReference type="InterPro" id="IPR018484">
    <property type="entry name" value="FGGY_N"/>
</dbReference>
<evidence type="ECO:0000256" key="5">
    <source>
        <dbReference type="ARBA" id="ARBA00022741"/>
    </source>
</evidence>
<comment type="catalytic activity">
    <reaction evidence="10">
        <text>glycerol + ATP = sn-glycerol 3-phosphate + ADP + H(+)</text>
        <dbReference type="Rhea" id="RHEA:21644"/>
        <dbReference type="ChEBI" id="CHEBI:15378"/>
        <dbReference type="ChEBI" id="CHEBI:17754"/>
        <dbReference type="ChEBI" id="CHEBI:30616"/>
        <dbReference type="ChEBI" id="CHEBI:57597"/>
        <dbReference type="ChEBI" id="CHEBI:456216"/>
        <dbReference type="EC" id="2.7.1.30"/>
    </reaction>
</comment>
<dbReference type="GO" id="GO:0005829">
    <property type="term" value="C:cytosol"/>
    <property type="evidence" value="ECO:0007669"/>
    <property type="project" value="TreeGrafter"/>
</dbReference>
<keyword evidence="5" id="KW-0547">Nucleotide-binding</keyword>
<dbReference type="Gene3D" id="3.30.420.40">
    <property type="match status" value="2"/>
</dbReference>
<keyword evidence="8" id="KW-0067">ATP-binding</keyword>
<evidence type="ECO:0000256" key="11">
    <source>
        <dbReference type="RuleBase" id="RU003733"/>
    </source>
</evidence>
<dbReference type="Proteomes" id="UP000460549">
    <property type="component" value="Unassembled WGS sequence"/>
</dbReference>
<dbReference type="PROSITE" id="PS00933">
    <property type="entry name" value="FGGY_KINASES_1"/>
    <property type="match status" value="1"/>
</dbReference>
<dbReference type="InterPro" id="IPR000577">
    <property type="entry name" value="Carb_kinase_FGGY"/>
</dbReference>
<keyword evidence="4 11" id="KW-0808">Transferase</keyword>
<keyword evidence="7" id="KW-0319">Glycerol metabolism</keyword>
<dbReference type="Pfam" id="PF02782">
    <property type="entry name" value="FGGY_C"/>
    <property type="match status" value="1"/>
</dbReference>
<organism evidence="14 15">
    <name type="scientific">Bullifex porci</name>
    <dbReference type="NCBI Taxonomy" id="2606638"/>
    <lineage>
        <taxon>Bacteria</taxon>
        <taxon>Pseudomonadati</taxon>
        <taxon>Spirochaetota</taxon>
        <taxon>Spirochaetia</taxon>
        <taxon>Spirochaetales</taxon>
        <taxon>Spirochaetaceae</taxon>
        <taxon>Bullifex</taxon>
    </lineage>
</organism>
<comment type="similarity">
    <text evidence="2 11">Belongs to the FGGY kinase family.</text>
</comment>
<dbReference type="EMBL" id="VUNN01000003">
    <property type="protein sequence ID" value="MSU05772.1"/>
    <property type="molecule type" value="Genomic_DNA"/>
</dbReference>
<dbReference type="Pfam" id="PF00370">
    <property type="entry name" value="FGGY_N"/>
    <property type="match status" value="1"/>
</dbReference>
<dbReference type="GO" id="GO:0004370">
    <property type="term" value="F:glycerol kinase activity"/>
    <property type="evidence" value="ECO:0007669"/>
    <property type="project" value="UniProtKB-EC"/>
</dbReference>
<dbReference type="EC" id="2.7.1.30" evidence="3"/>
<evidence type="ECO:0000256" key="7">
    <source>
        <dbReference type="ARBA" id="ARBA00022798"/>
    </source>
</evidence>
<keyword evidence="6 11" id="KW-0418">Kinase</keyword>
<dbReference type="SUPFAM" id="SSF53067">
    <property type="entry name" value="Actin-like ATPase domain"/>
    <property type="match status" value="2"/>
</dbReference>
<keyword evidence="15" id="KW-1185">Reference proteome</keyword>
<feature type="domain" description="Carbohydrate kinase FGGY C-terminal" evidence="13">
    <location>
        <begin position="255"/>
        <end position="444"/>
    </location>
</feature>
<dbReference type="InterPro" id="IPR018485">
    <property type="entry name" value="FGGY_C"/>
</dbReference>
<comment type="caution">
    <text evidence="14">The sequence shown here is derived from an EMBL/GenBank/DDBJ whole genome shotgun (WGS) entry which is preliminary data.</text>
</comment>
<dbReference type="PANTHER" id="PTHR10196">
    <property type="entry name" value="SUGAR KINASE"/>
    <property type="match status" value="1"/>
</dbReference>
<dbReference type="NCBIfam" id="TIGR01311">
    <property type="entry name" value="glycerol_kin"/>
    <property type="match status" value="1"/>
</dbReference>
<sequence length="496" mass="55208">MNYIGAIDQGTTSTRFIIFNDRGEAIGSHQIEHKQYYPQPGYVEHDPDEIWKNTQTVIKQAIKKSGINIKDLKAIGITNQRETIIPFDPTTGEVLYNAIVWQDLRASSIVSSFKSLISADELKERTGLLFSPYFSASKIVWLINNVPLVKERLDMNRCVFGTIDTFLAFKLTGKIITDATNASRYMLMNIKTLEWDEKLLDLFKIPRRALPTIVPSMKEIYGYADILGTKVPLCGILGDQQAALFGQACFSEGEAKCTYGTGCFMLVNTGDKLCYSSKGLVSTVAYLAKGEKPAYALEGSIAIAGSLVQWVRDNLKMVQNAKELDELASSVSDCGGVYIVPAFSGLFAPHWRSDARGVIAGLTGYVNRAHICRAVLEATAFQANDIFEAMELDSGINLKTLKVDGGLTNSNPLMEFQSDILSIPVIRPRITETTALGAAFAAGLSVDIWQNRENLSKYWKEQLRWTPSMDEKTRQNKIIFWRKAVSRTLNWASKEE</sequence>
<protein>
    <recommendedName>
        <fullName evidence="3">glycerol kinase</fullName>
        <ecNumber evidence="3">2.7.1.30</ecNumber>
    </recommendedName>
    <alternativeName>
        <fullName evidence="9">ATP:glycerol 3-phosphotransferase</fullName>
    </alternativeName>
</protein>
<dbReference type="FunFam" id="3.30.420.40:FF:000008">
    <property type="entry name" value="Glycerol kinase"/>
    <property type="match status" value="1"/>
</dbReference>
<comment type="pathway">
    <text evidence="1">Polyol metabolism; glycerol degradation via glycerol kinase pathway; sn-glycerol 3-phosphate from glycerol: step 1/1.</text>
</comment>
<evidence type="ECO:0000256" key="10">
    <source>
        <dbReference type="ARBA" id="ARBA00052101"/>
    </source>
</evidence>
<dbReference type="PANTHER" id="PTHR10196:SF69">
    <property type="entry name" value="GLYCEROL KINASE"/>
    <property type="match status" value="1"/>
</dbReference>
<dbReference type="CDD" id="cd07769">
    <property type="entry name" value="ASKHA_NBD_FGGY_GK"/>
    <property type="match status" value="1"/>
</dbReference>
<evidence type="ECO:0000256" key="1">
    <source>
        <dbReference type="ARBA" id="ARBA00005190"/>
    </source>
</evidence>
<evidence type="ECO:0000256" key="6">
    <source>
        <dbReference type="ARBA" id="ARBA00022777"/>
    </source>
</evidence>
<evidence type="ECO:0000256" key="4">
    <source>
        <dbReference type="ARBA" id="ARBA00022679"/>
    </source>
</evidence>
<feature type="domain" description="Carbohydrate kinase FGGY N-terminal" evidence="12">
    <location>
        <begin position="3"/>
        <end position="246"/>
    </location>
</feature>
<dbReference type="FunFam" id="3.30.420.40:FF:000007">
    <property type="entry name" value="Glycerol kinase"/>
    <property type="match status" value="1"/>
</dbReference>
<name>A0A7X2PBF1_9SPIO</name>
<evidence type="ECO:0000313" key="15">
    <source>
        <dbReference type="Proteomes" id="UP000460549"/>
    </source>
</evidence>
<evidence type="ECO:0000256" key="2">
    <source>
        <dbReference type="ARBA" id="ARBA00009156"/>
    </source>
</evidence>
<proteinExistence type="inferred from homology"/>
<evidence type="ECO:0000259" key="13">
    <source>
        <dbReference type="Pfam" id="PF02782"/>
    </source>
</evidence>
<evidence type="ECO:0000259" key="12">
    <source>
        <dbReference type="Pfam" id="PF00370"/>
    </source>
</evidence>
<dbReference type="InterPro" id="IPR043129">
    <property type="entry name" value="ATPase_NBD"/>
</dbReference>
<dbReference type="InterPro" id="IPR005999">
    <property type="entry name" value="Glycerol_kin"/>
</dbReference>
<dbReference type="RefSeq" id="WP_154424668.1">
    <property type="nucleotide sequence ID" value="NZ_VUNN01000003.1"/>
</dbReference>
<dbReference type="AlphaFoldDB" id="A0A7X2PBF1"/>
<accession>A0A7X2PBF1</accession>
<dbReference type="PROSITE" id="PS00445">
    <property type="entry name" value="FGGY_KINASES_2"/>
    <property type="match status" value="1"/>
</dbReference>
<evidence type="ECO:0000313" key="14">
    <source>
        <dbReference type="EMBL" id="MSU05772.1"/>
    </source>
</evidence>
<dbReference type="InterPro" id="IPR018483">
    <property type="entry name" value="Carb_kinase_FGGY_CS"/>
</dbReference>
<dbReference type="GO" id="GO:0006071">
    <property type="term" value="P:glycerol metabolic process"/>
    <property type="evidence" value="ECO:0007669"/>
    <property type="project" value="UniProtKB-KW"/>
</dbReference>
<dbReference type="GO" id="GO:0006072">
    <property type="term" value="P:glycerol-3-phosphate metabolic process"/>
    <property type="evidence" value="ECO:0007669"/>
    <property type="project" value="InterPro"/>
</dbReference>
<gene>
    <name evidence="14" type="primary">glpK</name>
    <name evidence="14" type="ORF">FYJ80_03130</name>
</gene>
<dbReference type="GO" id="GO:0005524">
    <property type="term" value="F:ATP binding"/>
    <property type="evidence" value="ECO:0007669"/>
    <property type="project" value="UniProtKB-KW"/>
</dbReference>
<evidence type="ECO:0000256" key="3">
    <source>
        <dbReference type="ARBA" id="ARBA00012099"/>
    </source>
</evidence>
<dbReference type="NCBIfam" id="NF000756">
    <property type="entry name" value="PRK00047.1"/>
    <property type="match status" value="1"/>
</dbReference>